<dbReference type="InterPro" id="IPR036388">
    <property type="entry name" value="WH-like_DNA-bd_sf"/>
</dbReference>
<protein>
    <submittedName>
        <fullName evidence="8">Fur family ferric uptake transcriptional regulator/Fur family peroxide stress response transcriptional regulator</fullName>
    </submittedName>
</protein>
<feature type="binding site" evidence="7">
    <location>
        <position position="131"/>
    </location>
    <ligand>
        <name>Zn(2+)</name>
        <dbReference type="ChEBI" id="CHEBI:29105"/>
    </ligand>
</feature>
<keyword evidence="5" id="KW-0238">DNA-binding</keyword>
<keyword evidence="2" id="KW-0678">Repressor</keyword>
<comment type="cofactor">
    <cofactor evidence="7">
        <name>Zn(2+)</name>
        <dbReference type="ChEBI" id="CHEBI:29105"/>
    </cofactor>
    <text evidence="7">Binds 1 zinc ion per subunit.</text>
</comment>
<keyword evidence="4" id="KW-0805">Transcription regulation</keyword>
<dbReference type="Pfam" id="PF01475">
    <property type="entry name" value="FUR"/>
    <property type="match status" value="1"/>
</dbReference>
<dbReference type="GO" id="GO:0000976">
    <property type="term" value="F:transcription cis-regulatory region binding"/>
    <property type="evidence" value="ECO:0007669"/>
    <property type="project" value="TreeGrafter"/>
</dbReference>
<dbReference type="EMBL" id="SMGG01000005">
    <property type="protein sequence ID" value="TCK59866.1"/>
    <property type="molecule type" value="Genomic_DNA"/>
</dbReference>
<dbReference type="Gene3D" id="1.10.10.10">
    <property type="entry name" value="Winged helix-like DNA-binding domain superfamily/Winged helix DNA-binding domain"/>
    <property type="match status" value="1"/>
</dbReference>
<dbReference type="AlphaFoldDB" id="A0A4R1K6K5"/>
<reference evidence="8 9" key="1">
    <citation type="submission" date="2019-03" db="EMBL/GenBank/DDBJ databases">
        <title>Genomic Encyclopedia of Type Strains, Phase IV (KMG-IV): sequencing the most valuable type-strain genomes for metagenomic binning, comparative biology and taxonomic classification.</title>
        <authorList>
            <person name="Goeker M."/>
        </authorList>
    </citation>
    <scope>NUCLEOTIDE SEQUENCE [LARGE SCALE GENOMIC DNA]</scope>
    <source>
        <strain evidence="8 9">DSM 24984</strain>
    </source>
</reference>
<evidence type="ECO:0000313" key="8">
    <source>
        <dbReference type="EMBL" id="TCK59866.1"/>
    </source>
</evidence>
<proteinExistence type="inferred from homology"/>
<dbReference type="InterPro" id="IPR002481">
    <property type="entry name" value="FUR"/>
</dbReference>
<keyword evidence="7" id="KW-0479">Metal-binding</keyword>
<comment type="similarity">
    <text evidence="1">Belongs to the Fur family.</text>
</comment>
<name>A0A4R1K6K5_9BACT</name>
<accession>A0A4R1K6K5</accession>
<dbReference type="SUPFAM" id="SSF46785">
    <property type="entry name" value="Winged helix' DNA-binding domain"/>
    <property type="match status" value="1"/>
</dbReference>
<dbReference type="PANTHER" id="PTHR33202:SF7">
    <property type="entry name" value="FERRIC UPTAKE REGULATION PROTEIN"/>
    <property type="match status" value="1"/>
</dbReference>
<keyword evidence="3 7" id="KW-0862">Zinc</keyword>
<dbReference type="GO" id="GO:0045892">
    <property type="term" value="P:negative regulation of DNA-templated transcription"/>
    <property type="evidence" value="ECO:0007669"/>
    <property type="project" value="TreeGrafter"/>
</dbReference>
<dbReference type="GO" id="GO:1900376">
    <property type="term" value="P:regulation of secondary metabolite biosynthetic process"/>
    <property type="evidence" value="ECO:0007669"/>
    <property type="project" value="TreeGrafter"/>
</dbReference>
<evidence type="ECO:0000313" key="9">
    <source>
        <dbReference type="Proteomes" id="UP000294614"/>
    </source>
</evidence>
<evidence type="ECO:0000256" key="4">
    <source>
        <dbReference type="ARBA" id="ARBA00023015"/>
    </source>
</evidence>
<dbReference type="GO" id="GO:0003700">
    <property type="term" value="F:DNA-binding transcription factor activity"/>
    <property type="evidence" value="ECO:0007669"/>
    <property type="project" value="InterPro"/>
</dbReference>
<feature type="binding site" evidence="7">
    <location>
        <position position="128"/>
    </location>
    <ligand>
        <name>Zn(2+)</name>
        <dbReference type="ChEBI" id="CHEBI:29105"/>
    </ligand>
</feature>
<dbReference type="RefSeq" id="WP_132874022.1">
    <property type="nucleotide sequence ID" value="NZ_JAJUHT010000005.1"/>
</dbReference>
<evidence type="ECO:0000256" key="3">
    <source>
        <dbReference type="ARBA" id="ARBA00022833"/>
    </source>
</evidence>
<feature type="binding site" evidence="7">
    <location>
        <position position="88"/>
    </location>
    <ligand>
        <name>Zn(2+)</name>
        <dbReference type="ChEBI" id="CHEBI:29105"/>
    </ligand>
</feature>
<evidence type="ECO:0000256" key="1">
    <source>
        <dbReference type="ARBA" id="ARBA00007957"/>
    </source>
</evidence>
<organism evidence="8 9">
    <name type="scientific">Seleniivibrio woodruffii</name>
    <dbReference type="NCBI Taxonomy" id="1078050"/>
    <lineage>
        <taxon>Bacteria</taxon>
        <taxon>Pseudomonadati</taxon>
        <taxon>Deferribacterota</taxon>
        <taxon>Deferribacteres</taxon>
        <taxon>Deferribacterales</taxon>
        <taxon>Geovibrionaceae</taxon>
        <taxon>Seleniivibrio</taxon>
    </lineage>
</organism>
<keyword evidence="6" id="KW-0804">Transcription</keyword>
<comment type="caution">
    <text evidence="8">The sequence shown here is derived from an EMBL/GenBank/DDBJ whole genome shotgun (WGS) entry which is preliminary data.</text>
</comment>
<dbReference type="GO" id="GO:0008270">
    <property type="term" value="F:zinc ion binding"/>
    <property type="evidence" value="ECO:0007669"/>
    <property type="project" value="TreeGrafter"/>
</dbReference>
<evidence type="ECO:0000256" key="6">
    <source>
        <dbReference type="ARBA" id="ARBA00023163"/>
    </source>
</evidence>
<gene>
    <name evidence="8" type="ORF">C8D98_2033</name>
</gene>
<dbReference type="Gene3D" id="3.30.1490.190">
    <property type="match status" value="1"/>
</dbReference>
<keyword evidence="9" id="KW-1185">Reference proteome</keyword>
<evidence type="ECO:0000256" key="2">
    <source>
        <dbReference type="ARBA" id="ARBA00022491"/>
    </source>
</evidence>
<feature type="binding site" evidence="7">
    <location>
        <position position="91"/>
    </location>
    <ligand>
        <name>Zn(2+)</name>
        <dbReference type="ChEBI" id="CHEBI:29105"/>
    </ligand>
</feature>
<dbReference type="InterPro" id="IPR043135">
    <property type="entry name" value="Fur_C"/>
</dbReference>
<dbReference type="OrthoDB" id="8659436at2"/>
<dbReference type="CDD" id="cd07153">
    <property type="entry name" value="Fur_like"/>
    <property type="match status" value="1"/>
</dbReference>
<dbReference type="PANTHER" id="PTHR33202">
    <property type="entry name" value="ZINC UPTAKE REGULATION PROTEIN"/>
    <property type="match status" value="1"/>
</dbReference>
<dbReference type="InterPro" id="IPR036390">
    <property type="entry name" value="WH_DNA-bd_sf"/>
</dbReference>
<evidence type="ECO:0000256" key="7">
    <source>
        <dbReference type="PIRSR" id="PIRSR602481-1"/>
    </source>
</evidence>
<dbReference type="Proteomes" id="UP000294614">
    <property type="component" value="Unassembled WGS sequence"/>
</dbReference>
<sequence length="133" mass="15220">MYDRILRDKELKVTPQRIFILEEIRKMGHAGIEDLHDKVKEVYSSVSLATIYKNIHILVEENILREVPVHGRKPVYEINIGDHVHLCCSKCGEISDLMDVDTAPMLAEAEKQTGHRYERIAVMLQGTCKSCSN</sequence>
<evidence type="ECO:0000256" key="5">
    <source>
        <dbReference type="ARBA" id="ARBA00023125"/>
    </source>
</evidence>